<evidence type="ECO:0000256" key="6">
    <source>
        <dbReference type="ARBA" id="ARBA00023010"/>
    </source>
</evidence>
<feature type="transmembrane region" description="Helical" evidence="8">
    <location>
        <begin position="77"/>
        <end position="100"/>
    </location>
</feature>
<name>A0A3G9JNG2_9FIRM</name>
<dbReference type="Pfam" id="PF00584">
    <property type="entry name" value="SecE"/>
    <property type="match status" value="1"/>
</dbReference>
<dbReference type="Gene3D" id="1.20.5.1030">
    <property type="entry name" value="Preprotein translocase secy subunit"/>
    <property type="match status" value="1"/>
</dbReference>
<feature type="coiled-coil region" evidence="9">
    <location>
        <begin position="7"/>
        <end position="39"/>
    </location>
</feature>
<dbReference type="AlphaFoldDB" id="A0A3G9JNG2"/>
<keyword evidence="7 8" id="KW-0472">Membrane</keyword>
<evidence type="ECO:0000313" key="10">
    <source>
        <dbReference type="EMBL" id="BBH25768.1"/>
    </source>
</evidence>
<keyword evidence="3 8" id="KW-0812">Transmembrane</keyword>
<dbReference type="HAMAP" id="MF_00422">
    <property type="entry name" value="SecE"/>
    <property type="match status" value="1"/>
</dbReference>
<dbReference type="InParanoid" id="A0A3G9JNG2"/>
<accession>A0A3G9JNG2</accession>
<keyword evidence="6 8" id="KW-0811">Translocation</keyword>
<evidence type="ECO:0000256" key="5">
    <source>
        <dbReference type="ARBA" id="ARBA00022989"/>
    </source>
</evidence>
<evidence type="ECO:0000256" key="9">
    <source>
        <dbReference type="SAM" id="Coils"/>
    </source>
</evidence>
<keyword evidence="4 8" id="KW-0653">Protein transport</keyword>
<dbReference type="GO" id="GO:0008320">
    <property type="term" value="F:protein transmembrane transporter activity"/>
    <property type="evidence" value="ECO:0007669"/>
    <property type="project" value="UniProtKB-UniRule"/>
</dbReference>
<evidence type="ECO:0000256" key="2">
    <source>
        <dbReference type="ARBA" id="ARBA00022448"/>
    </source>
</evidence>
<comment type="subcellular location">
    <subcellularLocation>
        <location evidence="8">Cell membrane</location>
        <topology evidence="8">Single-pass membrane protein</topology>
    </subcellularLocation>
    <subcellularLocation>
        <location evidence="1">Membrane</location>
    </subcellularLocation>
</comment>
<protein>
    <recommendedName>
        <fullName evidence="8">Protein translocase subunit SecE</fullName>
    </recommendedName>
</protein>
<keyword evidence="9" id="KW-0175">Coiled coil</keyword>
<comment type="subunit">
    <text evidence="8">Component of the Sec protein translocase complex. Heterotrimer consisting of SecY, SecE and SecG subunits. The heterotrimers can form oligomers, although 1 heterotrimer is thought to be able to translocate proteins. Interacts with the ribosome. Interacts with SecDF, and other proteins may be involved. Interacts with SecA.</text>
</comment>
<gene>
    <name evidence="8" type="primary">secE</name>
    <name evidence="10" type="ORF">SG0102_07020</name>
</gene>
<sequence>MSDNMSKEEKAALKAKLKQERKELRAAKKIERKKRLEDQIDTDPLKFKDWATLSGVREEIKKIHWPTRKELAVDSGVVLAFTIILGAFFYASDAVIALILKALGMN</sequence>
<dbReference type="GO" id="GO:0065002">
    <property type="term" value="P:intracellular protein transmembrane transport"/>
    <property type="evidence" value="ECO:0007669"/>
    <property type="project" value="UniProtKB-UniRule"/>
</dbReference>
<comment type="similarity">
    <text evidence="8">Belongs to the SecE/SEC61-gamma family.</text>
</comment>
<keyword evidence="5 8" id="KW-1133">Transmembrane helix</keyword>
<keyword evidence="2 8" id="KW-0813">Transport</keyword>
<organism evidence="10 11">
    <name type="scientific">Intestinibaculum porci</name>
    <dbReference type="NCBI Taxonomy" id="2487118"/>
    <lineage>
        <taxon>Bacteria</taxon>
        <taxon>Bacillati</taxon>
        <taxon>Bacillota</taxon>
        <taxon>Erysipelotrichia</taxon>
        <taxon>Erysipelotrichales</taxon>
        <taxon>Erysipelotrichaceae</taxon>
        <taxon>Intestinibaculum</taxon>
    </lineage>
</organism>
<dbReference type="KEGG" id="ebm:SG0102_07020"/>
<evidence type="ECO:0000313" key="11">
    <source>
        <dbReference type="Proteomes" id="UP000268059"/>
    </source>
</evidence>
<dbReference type="InterPro" id="IPR001901">
    <property type="entry name" value="Translocase_SecE/Sec61-g"/>
</dbReference>
<proteinExistence type="inferred from homology"/>
<dbReference type="InterPro" id="IPR038379">
    <property type="entry name" value="SecE_sf"/>
</dbReference>
<dbReference type="GO" id="GO:0006605">
    <property type="term" value="P:protein targeting"/>
    <property type="evidence" value="ECO:0007669"/>
    <property type="project" value="UniProtKB-UniRule"/>
</dbReference>
<dbReference type="RefSeq" id="WP_231999856.1">
    <property type="nucleotide sequence ID" value="NZ_AP019309.1"/>
</dbReference>
<dbReference type="GO" id="GO:0009306">
    <property type="term" value="P:protein secretion"/>
    <property type="evidence" value="ECO:0007669"/>
    <property type="project" value="UniProtKB-UniRule"/>
</dbReference>
<evidence type="ECO:0000256" key="4">
    <source>
        <dbReference type="ARBA" id="ARBA00022927"/>
    </source>
</evidence>
<keyword evidence="8" id="KW-1003">Cell membrane</keyword>
<comment type="function">
    <text evidence="8">Essential subunit of the Sec protein translocation channel SecYEG. Clamps together the 2 halves of SecY. May contact the channel plug during translocation.</text>
</comment>
<dbReference type="NCBIfam" id="TIGR00964">
    <property type="entry name" value="secE_bact"/>
    <property type="match status" value="1"/>
</dbReference>
<dbReference type="EMBL" id="AP019309">
    <property type="protein sequence ID" value="BBH25768.1"/>
    <property type="molecule type" value="Genomic_DNA"/>
</dbReference>
<dbReference type="InterPro" id="IPR005807">
    <property type="entry name" value="SecE_bac"/>
</dbReference>
<evidence type="ECO:0000256" key="1">
    <source>
        <dbReference type="ARBA" id="ARBA00004370"/>
    </source>
</evidence>
<evidence type="ECO:0000256" key="3">
    <source>
        <dbReference type="ARBA" id="ARBA00022692"/>
    </source>
</evidence>
<evidence type="ECO:0000256" key="7">
    <source>
        <dbReference type="ARBA" id="ARBA00023136"/>
    </source>
</evidence>
<dbReference type="Proteomes" id="UP000268059">
    <property type="component" value="Chromosome"/>
</dbReference>
<dbReference type="GO" id="GO:0043952">
    <property type="term" value="P:protein transport by the Sec complex"/>
    <property type="evidence" value="ECO:0007669"/>
    <property type="project" value="UniProtKB-UniRule"/>
</dbReference>
<dbReference type="GO" id="GO:0005886">
    <property type="term" value="C:plasma membrane"/>
    <property type="evidence" value="ECO:0007669"/>
    <property type="project" value="UniProtKB-SubCell"/>
</dbReference>
<reference evidence="10 11" key="1">
    <citation type="submission" date="2018-11" db="EMBL/GenBank/DDBJ databases">
        <title>Novel Erysipelotrichaceae bacterium isolated from small intestine of a swine.</title>
        <authorList>
            <person name="Kim J.S."/>
            <person name="Choe H."/>
            <person name="Lee Y.R."/>
            <person name="Kim K.M."/>
            <person name="Park D.S."/>
        </authorList>
    </citation>
    <scope>NUCLEOTIDE SEQUENCE [LARGE SCALE GENOMIC DNA]</scope>
    <source>
        <strain evidence="10 11">SG0102</strain>
    </source>
</reference>
<keyword evidence="11" id="KW-1185">Reference proteome</keyword>
<evidence type="ECO:0000256" key="8">
    <source>
        <dbReference type="HAMAP-Rule" id="MF_00422"/>
    </source>
</evidence>